<keyword evidence="2" id="KW-1185">Reference proteome</keyword>
<sequence>MDIWLMVKDLVGKLQEYTDFFIDIDTDTLLKKELVTLDEALKIANNAALLALNTISVLVSETYRRKIDVVHKNAKEINVSEVVNILGRYGEAKIGFGAAYDISASISQAIYDCPFIGAGIKSLYDPVWIVDPKREDIYGRLCSAKKVTSMVLDSEIPGATCLRG</sequence>
<evidence type="ECO:0000313" key="1">
    <source>
        <dbReference type="EMBL" id="GKV13347.1"/>
    </source>
</evidence>
<reference evidence="1 2" key="1">
    <citation type="journal article" date="2021" name="Commun. Biol.">
        <title>The genome of Shorea leprosula (Dipterocarpaceae) highlights the ecological relevance of drought in aseasonal tropical rainforests.</title>
        <authorList>
            <person name="Ng K.K.S."/>
            <person name="Kobayashi M.J."/>
            <person name="Fawcett J.A."/>
            <person name="Hatakeyama M."/>
            <person name="Paape T."/>
            <person name="Ng C.H."/>
            <person name="Ang C.C."/>
            <person name="Tnah L.H."/>
            <person name="Lee C.T."/>
            <person name="Nishiyama T."/>
            <person name="Sese J."/>
            <person name="O'Brien M.J."/>
            <person name="Copetti D."/>
            <person name="Mohd Noor M.I."/>
            <person name="Ong R.C."/>
            <person name="Putra M."/>
            <person name="Sireger I.Z."/>
            <person name="Indrioko S."/>
            <person name="Kosugi Y."/>
            <person name="Izuno A."/>
            <person name="Isagi Y."/>
            <person name="Lee S.L."/>
            <person name="Shimizu K.K."/>
        </authorList>
    </citation>
    <scope>NUCLEOTIDE SEQUENCE [LARGE SCALE GENOMIC DNA]</scope>
    <source>
        <strain evidence="1">214</strain>
    </source>
</reference>
<dbReference type="Gene3D" id="3.40.50.1440">
    <property type="entry name" value="Tubulin/FtsZ, GTPase domain"/>
    <property type="match status" value="1"/>
</dbReference>
<dbReference type="InterPro" id="IPR036525">
    <property type="entry name" value="Tubulin/FtsZ_GTPase_sf"/>
</dbReference>
<proteinExistence type="predicted"/>
<protein>
    <submittedName>
        <fullName evidence="1">Uncharacterized protein</fullName>
    </submittedName>
</protein>
<name>A0AAV5JII7_9ROSI</name>
<dbReference type="EMBL" id="BPVZ01000038">
    <property type="protein sequence ID" value="GKV13347.1"/>
    <property type="molecule type" value="Genomic_DNA"/>
</dbReference>
<accession>A0AAV5JII7</accession>
<organism evidence="1 2">
    <name type="scientific">Rubroshorea leprosula</name>
    <dbReference type="NCBI Taxonomy" id="152421"/>
    <lineage>
        <taxon>Eukaryota</taxon>
        <taxon>Viridiplantae</taxon>
        <taxon>Streptophyta</taxon>
        <taxon>Embryophyta</taxon>
        <taxon>Tracheophyta</taxon>
        <taxon>Spermatophyta</taxon>
        <taxon>Magnoliopsida</taxon>
        <taxon>eudicotyledons</taxon>
        <taxon>Gunneridae</taxon>
        <taxon>Pentapetalae</taxon>
        <taxon>rosids</taxon>
        <taxon>malvids</taxon>
        <taxon>Malvales</taxon>
        <taxon>Dipterocarpaceae</taxon>
        <taxon>Rubroshorea</taxon>
    </lineage>
</organism>
<dbReference type="Proteomes" id="UP001054252">
    <property type="component" value="Unassembled WGS sequence"/>
</dbReference>
<dbReference type="AlphaFoldDB" id="A0AAV5JII7"/>
<comment type="caution">
    <text evidence="1">The sequence shown here is derived from an EMBL/GenBank/DDBJ whole genome shotgun (WGS) entry which is preliminary data.</text>
</comment>
<evidence type="ECO:0000313" key="2">
    <source>
        <dbReference type="Proteomes" id="UP001054252"/>
    </source>
</evidence>
<gene>
    <name evidence="1" type="ORF">SLEP1_g24365</name>
</gene>